<proteinExistence type="predicted"/>
<dbReference type="KEGG" id="hir:HETIRDRAFT_119466"/>
<evidence type="ECO:0000313" key="2">
    <source>
        <dbReference type="EMBL" id="ETW83339.1"/>
    </source>
</evidence>
<feature type="region of interest" description="Disordered" evidence="1">
    <location>
        <begin position="194"/>
        <end position="218"/>
    </location>
</feature>
<protein>
    <submittedName>
        <fullName evidence="2">Uncharacterized protein</fullName>
    </submittedName>
</protein>
<dbReference type="HOGENOM" id="CLU_366029_0_0_1"/>
<dbReference type="Proteomes" id="UP000030671">
    <property type="component" value="Unassembled WGS sequence"/>
</dbReference>
<sequence length="762" mass="82434">MTRAPRLEVSIPMLIQDSAGAPRLCAPAADPRTLRLALRDAGRSDPWYGGASIMYTDARRRAAVRFGGSLRVVCPCVSLRDFARLWYICRLCETLPIAEALYICICTHARTHARADGRPVAYERLANLPLSSSYRLGPSATRLRWETGGELGRGGSGISERRAMVWYSERVHRPAQPGFALVRPEIRTRSSQATTAMRARATRSPCTDVTHAGTARRRSLDRGALRRARVEPRVDSMRGRFCSLAPAACVCLHAYTPTRLHAYTPTQTHRHTDTRPHSNTPTLHRRPSLARAFVPPALGAGHAAPGAGGRRKQPYTTAHASNPSSCADPGFVSSSPAATAAMLELQTDNHSGRGTQHRVETAFKPSWMVTSAWMQYPVVRSLTRGYALYIIAVIRVVGPSDVAWAVDGLCVERSDRSHAWWVKFLLPSAAASRSVDVEMRCTGRHGASGDLHLHSAREPSPSTDEALTALRPSSLTAFSPPLGRSARGAPAAPTACCPQPMMQCDRTSGIGFFPLPLPRPPTADHSLLILQRPASDQSRAREARAWGSNSGRPHGARADLDARPPARVGHSSTNHRPPSSLHTINARADPSNTVQGTSTPAPDVGVWCSGRRASHKGTPGPGLAFRVLGQEKWAPAPALVPVSVVSPGSGFRSLTHGPPTRRNRAREEPESRGSEYPGARVGNRVIIIRWRAGQVPRSRQDRRSYGWIVGIVAESIVPMARFDGTSNCARRVTARSWWPTGRLGADALAGASAEKPASEASL</sequence>
<organism evidence="2 3">
    <name type="scientific">Heterobasidion irregulare (strain TC 32-1)</name>
    <dbReference type="NCBI Taxonomy" id="747525"/>
    <lineage>
        <taxon>Eukaryota</taxon>
        <taxon>Fungi</taxon>
        <taxon>Dikarya</taxon>
        <taxon>Basidiomycota</taxon>
        <taxon>Agaricomycotina</taxon>
        <taxon>Agaricomycetes</taxon>
        <taxon>Russulales</taxon>
        <taxon>Bondarzewiaceae</taxon>
        <taxon>Heterobasidion</taxon>
        <taxon>Heterobasidion annosum species complex</taxon>
    </lineage>
</organism>
<evidence type="ECO:0000256" key="1">
    <source>
        <dbReference type="SAM" id="MobiDB-lite"/>
    </source>
</evidence>
<dbReference type="EMBL" id="KI925457">
    <property type="protein sequence ID" value="ETW83339.1"/>
    <property type="molecule type" value="Genomic_DNA"/>
</dbReference>
<dbReference type="GeneID" id="20666649"/>
<feature type="region of interest" description="Disordered" evidence="1">
    <location>
        <begin position="649"/>
        <end position="677"/>
    </location>
</feature>
<accession>W4KC86</accession>
<feature type="compositionally biased region" description="Polar residues" evidence="1">
    <location>
        <begin position="590"/>
        <end position="600"/>
    </location>
</feature>
<gene>
    <name evidence="2" type="ORF">HETIRDRAFT_119466</name>
</gene>
<feature type="compositionally biased region" description="Polar residues" evidence="1">
    <location>
        <begin position="570"/>
        <end position="583"/>
    </location>
</feature>
<feature type="compositionally biased region" description="Low complexity" evidence="1">
    <location>
        <begin position="295"/>
        <end position="305"/>
    </location>
</feature>
<name>W4KC86_HETIT</name>
<reference evidence="2 3" key="1">
    <citation type="journal article" date="2012" name="New Phytol.">
        <title>Insight into trade-off between wood decay and parasitism from the genome of a fungal forest pathogen.</title>
        <authorList>
            <person name="Olson A."/>
            <person name="Aerts A."/>
            <person name="Asiegbu F."/>
            <person name="Belbahri L."/>
            <person name="Bouzid O."/>
            <person name="Broberg A."/>
            <person name="Canback B."/>
            <person name="Coutinho P.M."/>
            <person name="Cullen D."/>
            <person name="Dalman K."/>
            <person name="Deflorio G."/>
            <person name="van Diepen L.T."/>
            <person name="Dunand C."/>
            <person name="Duplessis S."/>
            <person name="Durling M."/>
            <person name="Gonthier P."/>
            <person name="Grimwood J."/>
            <person name="Fossdal C.G."/>
            <person name="Hansson D."/>
            <person name="Henrissat B."/>
            <person name="Hietala A."/>
            <person name="Himmelstrand K."/>
            <person name="Hoffmeister D."/>
            <person name="Hogberg N."/>
            <person name="James T.Y."/>
            <person name="Karlsson M."/>
            <person name="Kohler A."/>
            <person name="Kues U."/>
            <person name="Lee Y.H."/>
            <person name="Lin Y.C."/>
            <person name="Lind M."/>
            <person name="Lindquist E."/>
            <person name="Lombard V."/>
            <person name="Lucas S."/>
            <person name="Lunden K."/>
            <person name="Morin E."/>
            <person name="Murat C."/>
            <person name="Park J."/>
            <person name="Raffaello T."/>
            <person name="Rouze P."/>
            <person name="Salamov A."/>
            <person name="Schmutz J."/>
            <person name="Solheim H."/>
            <person name="Stahlberg J."/>
            <person name="Velez H."/>
            <person name="de Vries R.P."/>
            <person name="Wiebenga A."/>
            <person name="Woodward S."/>
            <person name="Yakovlev I."/>
            <person name="Garbelotto M."/>
            <person name="Martin F."/>
            <person name="Grigoriev I.V."/>
            <person name="Stenlid J."/>
        </authorList>
    </citation>
    <scope>NUCLEOTIDE SEQUENCE [LARGE SCALE GENOMIC DNA]</scope>
    <source>
        <strain evidence="2 3">TC 32-1</strain>
    </source>
</reference>
<keyword evidence="3" id="KW-1185">Reference proteome</keyword>
<feature type="region of interest" description="Disordered" evidence="1">
    <location>
        <begin position="533"/>
        <end position="600"/>
    </location>
</feature>
<evidence type="ECO:0000313" key="3">
    <source>
        <dbReference type="Proteomes" id="UP000030671"/>
    </source>
</evidence>
<feature type="region of interest" description="Disordered" evidence="1">
    <location>
        <begin position="263"/>
        <end position="329"/>
    </location>
</feature>
<dbReference type="InParanoid" id="W4KC86"/>
<feature type="compositionally biased region" description="Low complexity" evidence="1">
    <location>
        <begin position="194"/>
        <end position="204"/>
    </location>
</feature>
<feature type="compositionally biased region" description="Polar residues" evidence="1">
    <location>
        <begin position="314"/>
        <end position="325"/>
    </location>
</feature>
<dbReference type="AlphaFoldDB" id="W4KC86"/>
<dbReference type="RefSeq" id="XP_009545602.1">
    <property type="nucleotide sequence ID" value="XM_009547307.1"/>
</dbReference>